<dbReference type="Gene3D" id="3.40.50.880">
    <property type="match status" value="1"/>
</dbReference>
<name>A0AAP3E2F0_9EURY</name>
<dbReference type="InterPro" id="IPR044992">
    <property type="entry name" value="ChyE-like"/>
</dbReference>
<gene>
    <name evidence="4" type="ORF">OB955_04395</name>
    <name evidence="3" type="ORF">OB960_12825</name>
</gene>
<evidence type="ECO:0000313" key="4">
    <source>
        <dbReference type="EMBL" id="MCU4971976.1"/>
    </source>
</evidence>
<sequence length="272" mass="30237">MTQLRIAVLNASHRDANTTRNFRRELDASIAEFDVTGGHLPADFEYDAVVVTGSRASVYWDEDWIPATKNWVADAIEHGLPCLGICWGHQLLADVLGGTVEDMGVYEIGYNEIEHTGDCRLFDGISQRFTAFTTHSDEVSELPPGAEPLAENEYSNHGFRKGSVFGVQFHPEYDQRTARELTEEKELTDERRESVLAEITDENYERACEAKQVFDNYLEYVREVRSADAGTETAVPSSVREDEPGDETSSAETGTASSRTDALLESPTANTD</sequence>
<keyword evidence="5" id="KW-1185">Reference proteome</keyword>
<dbReference type="Proteomes" id="UP001320972">
    <property type="component" value="Unassembled WGS sequence"/>
</dbReference>
<evidence type="ECO:0000313" key="5">
    <source>
        <dbReference type="Proteomes" id="UP001320972"/>
    </source>
</evidence>
<dbReference type="CDD" id="cd01741">
    <property type="entry name" value="GATase1_1"/>
    <property type="match status" value="1"/>
</dbReference>
<proteinExistence type="predicted"/>
<feature type="region of interest" description="Disordered" evidence="1">
    <location>
        <begin position="226"/>
        <end position="272"/>
    </location>
</feature>
<dbReference type="AlphaFoldDB" id="A0AAP3E2F0"/>
<dbReference type="Pfam" id="PF00117">
    <property type="entry name" value="GATase"/>
    <property type="match status" value="1"/>
</dbReference>
<dbReference type="SUPFAM" id="SSF52317">
    <property type="entry name" value="Class I glutamine amidotransferase-like"/>
    <property type="match status" value="1"/>
</dbReference>
<dbReference type="Proteomes" id="UP001321018">
    <property type="component" value="Unassembled WGS sequence"/>
</dbReference>
<evidence type="ECO:0000313" key="6">
    <source>
        <dbReference type="Proteomes" id="UP001321018"/>
    </source>
</evidence>
<dbReference type="PROSITE" id="PS51273">
    <property type="entry name" value="GATASE_TYPE_1"/>
    <property type="match status" value="1"/>
</dbReference>
<feature type="domain" description="Glutamine amidotransferase" evidence="2">
    <location>
        <begin position="44"/>
        <end position="179"/>
    </location>
</feature>
<evidence type="ECO:0000256" key="1">
    <source>
        <dbReference type="SAM" id="MobiDB-lite"/>
    </source>
</evidence>
<keyword evidence="3" id="KW-0315">Glutamine amidotransferase</keyword>
<evidence type="ECO:0000313" key="3">
    <source>
        <dbReference type="EMBL" id="MCU4742280.1"/>
    </source>
</evidence>
<dbReference type="PANTHER" id="PTHR42695:SF5">
    <property type="entry name" value="GLUTAMINE AMIDOTRANSFERASE YLR126C-RELATED"/>
    <property type="match status" value="1"/>
</dbReference>
<reference evidence="3 5" key="1">
    <citation type="submission" date="2022-09" db="EMBL/GenBank/DDBJ databases">
        <title>Enrichment on poylsaccharides allowed isolation of novel metabolic and taxonomic groups of Haloarchaea.</title>
        <authorList>
            <person name="Sorokin D.Y."/>
            <person name="Elcheninov A.G."/>
            <person name="Khizhniak T.V."/>
            <person name="Kolganova T.V."/>
            <person name="Kublanov I.V."/>
        </authorList>
    </citation>
    <scope>NUCLEOTIDE SEQUENCE</scope>
    <source>
        <strain evidence="4 5">AArc-m2/3/4</strain>
        <strain evidence="3">AArc-xg1-1</strain>
    </source>
</reference>
<dbReference type="EMBL" id="JAOPKA010000007">
    <property type="protein sequence ID" value="MCU4742280.1"/>
    <property type="molecule type" value="Genomic_DNA"/>
</dbReference>
<feature type="compositionally biased region" description="Low complexity" evidence="1">
    <location>
        <begin position="247"/>
        <end position="260"/>
    </location>
</feature>
<dbReference type="EMBL" id="JAOPKB010000002">
    <property type="protein sequence ID" value="MCU4971976.1"/>
    <property type="molecule type" value="Genomic_DNA"/>
</dbReference>
<comment type="caution">
    <text evidence="3">The sequence shown here is derived from an EMBL/GenBank/DDBJ whole genome shotgun (WGS) entry which is preliminary data.</text>
</comment>
<dbReference type="GO" id="GO:0005829">
    <property type="term" value="C:cytosol"/>
    <property type="evidence" value="ECO:0007669"/>
    <property type="project" value="TreeGrafter"/>
</dbReference>
<organism evidence="3 6">
    <name type="scientific">Natronoglomus mannanivorans</name>
    <dbReference type="NCBI Taxonomy" id="2979990"/>
    <lineage>
        <taxon>Archaea</taxon>
        <taxon>Methanobacteriati</taxon>
        <taxon>Methanobacteriota</taxon>
        <taxon>Stenosarchaea group</taxon>
        <taxon>Halobacteria</taxon>
        <taxon>Halobacteriales</taxon>
        <taxon>Natrialbaceae</taxon>
        <taxon>Natronoglomus</taxon>
    </lineage>
</organism>
<dbReference type="PANTHER" id="PTHR42695">
    <property type="entry name" value="GLUTAMINE AMIDOTRANSFERASE YLR126C-RELATED"/>
    <property type="match status" value="1"/>
</dbReference>
<dbReference type="RefSeq" id="WP_338004105.1">
    <property type="nucleotide sequence ID" value="NZ_JAOPKA010000007.1"/>
</dbReference>
<dbReference type="InterPro" id="IPR017926">
    <property type="entry name" value="GATASE"/>
</dbReference>
<protein>
    <submittedName>
        <fullName evidence="3">Type 1 glutamine amidotransferase</fullName>
    </submittedName>
</protein>
<dbReference type="InterPro" id="IPR029062">
    <property type="entry name" value="Class_I_gatase-like"/>
</dbReference>
<evidence type="ECO:0000259" key="2">
    <source>
        <dbReference type="Pfam" id="PF00117"/>
    </source>
</evidence>
<accession>A0AAP3E2F0</accession>